<dbReference type="PANTHER" id="PTHR23518:SF2">
    <property type="entry name" value="MAJOR FACILITATOR SUPERFAMILY TRANSPORTER"/>
    <property type="match status" value="1"/>
</dbReference>
<feature type="transmembrane region" description="Helical" evidence="5">
    <location>
        <begin position="314"/>
        <end position="331"/>
    </location>
</feature>
<dbReference type="PROSITE" id="PS50850">
    <property type="entry name" value="MFS"/>
    <property type="match status" value="1"/>
</dbReference>
<dbReference type="InterPro" id="IPR011701">
    <property type="entry name" value="MFS"/>
</dbReference>
<evidence type="ECO:0000313" key="8">
    <source>
        <dbReference type="Proteomes" id="UP000001488"/>
    </source>
</evidence>
<reference evidence="7 8" key="1">
    <citation type="journal article" date="2007" name="Genome Biol.">
        <title>Genome analysis and genome-wide proteomics of Thermococcus gammatolerans, the most radioresistant organism known amongst the Archaea.</title>
        <authorList>
            <person name="Zivanovic Y."/>
            <person name="Armengaud J."/>
            <person name="Lagorce A."/>
            <person name="Leplat C."/>
            <person name="Guerin P."/>
            <person name="Dutertre M."/>
            <person name="Anthouard V."/>
            <person name="Forterre P."/>
            <person name="Wincker P."/>
            <person name="Confalonieri F."/>
        </authorList>
    </citation>
    <scope>NUCLEOTIDE SEQUENCE [LARGE SCALE GENOMIC DNA]</scope>
    <source>
        <strain evidence="8">DSM 15229 / JCM 11827 / EJ3</strain>
    </source>
</reference>
<sequence>MIEMTEDGSKTEKKVFGISWNVFVLGLVSFLNDMSSEMINPVIPKYLTDVLGTGELLSGTLMGAIESLSSLFKVAFGYFSDRFKKRKAFIFAGYALSTFAKGALAFTRHWWDFLSLRVLDRVGKGIRTAPRDALIAESSEKGKTGKSFGFHRMMDTLGAVAGPLVGIGLLHLMRGIEIGRAYRYLFLSAAVPGLLSLLIIVFLVKDRGREVKKKITGVSALKSRSLRLFLLVIAVGALGRYSYAFTLWKAGELGYSLKGEMAFYALFNLMYALAAYPIGVYSDRVGKKTLITAGFLISALASLAFAYARGLGTLILAFVLYGIYIAIEDTVPRAYMADLAKDFEKGTVIGAYHTVFGVFVFPASVIAGWLWQSYSLTYSFLYAAFMNLLAFVLMILIRDHR</sequence>
<dbReference type="EMBL" id="CP001398">
    <property type="protein sequence ID" value="ACS33945.1"/>
    <property type="molecule type" value="Genomic_DNA"/>
</dbReference>
<keyword evidence="2 5" id="KW-0812">Transmembrane</keyword>
<feature type="transmembrane region" description="Helical" evidence="5">
    <location>
        <begin position="377"/>
        <end position="397"/>
    </location>
</feature>
<dbReference type="Gene3D" id="1.20.1250.20">
    <property type="entry name" value="MFS general substrate transporter like domains"/>
    <property type="match status" value="2"/>
</dbReference>
<evidence type="ECO:0000256" key="1">
    <source>
        <dbReference type="ARBA" id="ARBA00004141"/>
    </source>
</evidence>
<evidence type="ECO:0000256" key="3">
    <source>
        <dbReference type="ARBA" id="ARBA00022989"/>
    </source>
</evidence>
<evidence type="ECO:0000256" key="5">
    <source>
        <dbReference type="SAM" id="Phobius"/>
    </source>
</evidence>
<feature type="transmembrane region" description="Helical" evidence="5">
    <location>
        <begin position="263"/>
        <end position="282"/>
    </location>
</feature>
<dbReference type="AlphaFoldDB" id="C5A6T3"/>
<proteinExistence type="predicted"/>
<evidence type="ECO:0000256" key="2">
    <source>
        <dbReference type="ARBA" id="ARBA00022692"/>
    </source>
</evidence>
<dbReference type="KEGG" id="tga:TGAM_1443"/>
<dbReference type="Proteomes" id="UP000001488">
    <property type="component" value="Chromosome"/>
</dbReference>
<dbReference type="PANTHER" id="PTHR23518">
    <property type="entry name" value="C-METHYLTRANSFERASE"/>
    <property type="match status" value="1"/>
</dbReference>
<feature type="transmembrane region" description="Helical" evidence="5">
    <location>
        <begin position="15"/>
        <end position="32"/>
    </location>
</feature>
<dbReference type="PRINTS" id="PR01035">
    <property type="entry name" value="TCRTETA"/>
</dbReference>
<keyword evidence="4 5" id="KW-0472">Membrane</keyword>
<keyword evidence="3 5" id="KW-1133">Transmembrane helix</keyword>
<feature type="domain" description="Major facilitator superfamily (MFS) profile" evidence="6">
    <location>
        <begin position="21"/>
        <end position="401"/>
    </location>
</feature>
<feature type="transmembrane region" description="Helical" evidence="5">
    <location>
        <begin position="181"/>
        <end position="204"/>
    </location>
</feature>
<dbReference type="GO" id="GO:0022857">
    <property type="term" value="F:transmembrane transporter activity"/>
    <property type="evidence" value="ECO:0007669"/>
    <property type="project" value="InterPro"/>
</dbReference>
<dbReference type="HOGENOM" id="CLU_040020_1_0_2"/>
<dbReference type="PaxDb" id="593117-TGAM_1443"/>
<feature type="transmembrane region" description="Helical" evidence="5">
    <location>
        <begin position="351"/>
        <end position="371"/>
    </location>
</feature>
<feature type="transmembrane region" description="Helical" evidence="5">
    <location>
        <begin position="225"/>
        <end position="243"/>
    </location>
</feature>
<dbReference type="SUPFAM" id="SSF103473">
    <property type="entry name" value="MFS general substrate transporter"/>
    <property type="match status" value="1"/>
</dbReference>
<dbReference type="PATRIC" id="fig|593117.10.peg.1445"/>
<evidence type="ECO:0000259" key="6">
    <source>
        <dbReference type="PROSITE" id="PS50850"/>
    </source>
</evidence>
<dbReference type="InterPro" id="IPR036259">
    <property type="entry name" value="MFS_trans_sf"/>
</dbReference>
<organism evidence="7 8">
    <name type="scientific">Thermococcus gammatolerans (strain DSM 15229 / JCM 11827 / EJ3)</name>
    <dbReference type="NCBI Taxonomy" id="593117"/>
    <lineage>
        <taxon>Archaea</taxon>
        <taxon>Methanobacteriati</taxon>
        <taxon>Methanobacteriota</taxon>
        <taxon>Thermococci</taxon>
        <taxon>Thermococcales</taxon>
        <taxon>Thermococcaceae</taxon>
        <taxon>Thermococcus</taxon>
    </lineage>
</organism>
<accession>C5A6T3</accession>
<dbReference type="eggNOG" id="arCOG00130">
    <property type="taxonomic scope" value="Archaea"/>
</dbReference>
<name>C5A6T3_THEGJ</name>
<gene>
    <name evidence="7" type="ordered locus">TGAM_1443</name>
</gene>
<dbReference type="GO" id="GO:0016020">
    <property type="term" value="C:membrane"/>
    <property type="evidence" value="ECO:0007669"/>
    <property type="project" value="UniProtKB-SubCell"/>
</dbReference>
<keyword evidence="8" id="KW-1185">Reference proteome</keyword>
<dbReference type="CDD" id="cd17370">
    <property type="entry name" value="MFS_MJ1317_like"/>
    <property type="match status" value="1"/>
</dbReference>
<evidence type="ECO:0000313" key="7">
    <source>
        <dbReference type="EMBL" id="ACS33945.1"/>
    </source>
</evidence>
<feature type="transmembrane region" description="Helical" evidence="5">
    <location>
        <begin position="289"/>
        <end position="308"/>
    </location>
</feature>
<evidence type="ECO:0000256" key="4">
    <source>
        <dbReference type="ARBA" id="ARBA00023136"/>
    </source>
</evidence>
<dbReference type="Pfam" id="PF07690">
    <property type="entry name" value="MFS_1"/>
    <property type="match status" value="1"/>
</dbReference>
<feature type="transmembrane region" description="Helical" evidence="5">
    <location>
        <begin position="88"/>
        <end position="111"/>
    </location>
</feature>
<dbReference type="InterPro" id="IPR020846">
    <property type="entry name" value="MFS_dom"/>
</dbReference>
<dbReference type="STRING" id="593117.TGAM_1443"/>
<comment type="subcellular location">
    <subcellularLocation>
        <location evidence="1">Membrane</location>
        <topology evidence="1">Multi-pass membrane protein</topology>
    </subcellularLocation>
</comment>
<protein>
    <submittedName>
        <fullName evidence="7">Tetracycline resistance protein, putative, major facilitator superfamily</fullName>
    </submittedName>
</protein>
<dbReference type="InterPro" id="IPR001958">
    <property type="entry name" value="Tet-R_TetA/multi-R_MdtG-like"/>
</dbReference>